<evidence type="ECO:0000313" key="12">
    <source>
        <dbReference type="EMBL" id="ORY42367.1"/>
    </source>
</evidence>
<protein>
    <recommendedName>
        <fullName evidence="4 10">Adenosine kinase</fullName>
        <shortName evidence="10">AK</shortName>
        <ecNumber evidence="4 10">2.7.1.20</ecNumber>
    </recommendedName>
    <alternativeName>
        <fullName evidence="10">Adenosine 5'-phosphotransferase</fullName>
    </alternativeName>
</protein>
<dbReference type="GO" id="GO:0006144">
    <property type="term" value="P:purine nucleobase metabolic process"/>
    <property type="evidence" value="ECO:0007669"/>
    <property type="project" value="TreeGrafter"/>
</dbReference>
<dbReference type="InterPro" id="IPR001805">
    <property type="entry name" value="Adenokinase"/>
</dbReference>
<dbReference type="InterPro" id="IPR029056">
    <property type="entry name" value="Ribokinase-like"/>
</dbReference>
<dbReference type="STRING" id="329046.A0A1Y2C663"/>
<keyword evidence="7 10" id="KW-0547">Nucleotide-binding</keyword>
<dbReference type="GO" id="GO:0004001">
    <property type="term" value="F:adenosine kinase activity"/>
    <property type="evidence" value="ECO:0007669"/>
    <property type="project" value="UniProtKB-UniRule"/>
</dbReference>
<organism evidence="12 13">
    <name type="scientific">Rhizoclosmatium globosum</name>
    <dbReference type="NCBI Taxonomy" id="329046"/>
    <lineage>
        <taxon>Eukaryota</taxon>
        <taxon>Fungi</taxon>
        <taxon>Fungi incertae sedis</taxon>
        <taxon>Chytridiomycota</taxon>
        <taxon>Chytridiomycota incertae sedis</taxon>
        <taxon>Chytridiomycetes</taxon>
        <taxon>Chytridiales</taxon>
        <taxon>Chytriomycetaceae</taxon>
        <taxon>Rhizoclosmatium</taxon>
    </lineage>
</organism>
<dbReference type="InterPro" id="IPR011611">
    <property type="entry name" value="PfkB_dom"/>
</dbReference>
<dbReference type="EC" id="2.7.1.20" evidence="4 10"/>
<dbReference type="Proteomes" id="UP000193642">
    <property type="component" value="Unassembled WGS sequence"/>
</dbReference>
<comment type="cofactor">
    <cofactor evidence="1 10">
        <name>Mg(2+)</name>
        <dbReference type="ChEBI" id="CHEBI:18420"/>
    </cofactor>
</comment>
<evidence type="ECO:0000259" key="11">
    <source>
        <dbReference type="Pfam" id="PF00294"/>
    </source>
</evidence>
<evidence type="ECO:0000256" key="8">
    <source>
        <dbReference type="ARBA" id="ARBA00022777"/>
    </source>
</evidence>
<dbReference type="Gene3D" id="3.40.1190.20">
    <property type="match status" value="1"/>
</dbReference>
<keyword evidence="8 10" id="KW-0418">Kinase</keyword>
<evidence type="ECO:0000256" key="5">
    <source>
        <dbReference type="ARBA" id="ARBA00022679"/>
    </source>
</evidence>
<dbReference type="GO" id="GO:0005524">
    <property type="term" value="F:ATP binding"/>
    <property type="evidence" value="ECO:0007669"/>
    <property type="project" value="UniProtKB-UniRule"/>
</dbReference>
<dbReference type="Gene3D" id="3.30.1110.10">
    <property type="match status" value="1"/>
</dbReference>
<evidence type="ECO:0000256" key="4">
    <source>
        <dbReference type="ARBA" id="ARBA00012119"/>
    </source>
</evidence>
<dbReference type="AlphaFoldDB" id="A0A1Y2C663"/>
<evidence type="ECO:0000256" key="10">
    <source>
        <dbReference type="RuleBase" id="RU368116"/>
    </source>
</evidence>
<dbReference type="GO" id="GO:0005829">
    <property type="term" value="C:cytosol"/>
    <property type="evidence" value="ECO:0007669"/>
    <property type="project" value="TreeGrafter"/>
</dbReference>
<sequence length="307" mass="32910">MPSNQYPLLFIGQPLLDISAVIDEGLLKKYGLEANNMILAADEHRPLYKELEDHFPSYLAGGSEANTARGAQWLLPAGSTGYIGCVGNDSGAEKLKEAAAADGLAAHYITEPELPTGKCAVLISGHNRSMVTDLQASAALKESHLRNEKIWRLVEGSKIIYSSAFCLKDSLDALLAVAKHASLTEKTFAFNLSAPWIPEVCRSQLASVLPYCDFLFGNESEARAYAKANDLKTTDVAEIALHLASLPRINSSRPSRIVVITQGSDPVVVATKDGVREYQVPKIPVEQIVDTNGAGTGSAVDSLLLSC</sequence>
<comment type="pathway">
    <text evidence="2 10">Purine metabolism; AMP biosynthesis via salvage pathway; AMP from adenosine: step 1/1.</text>
</comment>
<name>A0A1Y2C663_9FUNG</name>
<keyword evidence="5 10" id="KW-0808">Transferase</keyword>
<dbReference type="GO" id="GO:0044209">
    <property type="term" value="P:AMP salvage"/>
    <property type="evidence" value="ECO:0007669"/>
    <property type="project" value="UniProtKB-UniRule"/>
</dbReference>
<keyword evidence="13" id="KW-1185">Reference proteome</keyword>
<comment type="catalytic activity">
    <reaction evidence="10">
        <text>adenosine + ATP = AMP + ADP + H(+)</text>
        <dbReference type="Rhea" id="RHEA:20824"/>
        <dbReference type="ChEBI" id="CHEBI:15378"/>
        <dbReference type="ChEBI" id="CHEBI:16335"/>
        <dbReference type="ChEBI" id="CHEBI:30616"/>
        <dbReference type="ChEBI" id="CHEBI:456215"/>
        <dbReference type="ChEBI" id="CHEBI:456216"/>
        <dbReference type="EC" id="2.7.1.20"/>
    </reaction>
</comment>
<evidence type="ECO:0000256" key="6">
    <source>
        <dbReference type="ARBA" id="ARBA00022726"/>
    </source>
</evidence>
<evidence type="ECO:0000256" key="7">
    <source>
        <dbReference type="ARBA" id="ARBA00022741"/>
    </source>
</evidence>
<comment type="similarity">
    <text evidence="3 10">Belongs to the carbohydrate kinase PfkB family.</text>
</comment>
<dbReference type="GO" id="GO:0005634">
    <property type="term" value="C:nucleus"/>
    <property type="evidence" value="ECO:0007669"/>
    <property type="project" value="TreeGrafter"/>
</dbReference>
<keyword evidence="10" id="KW-0460">Magnesium</keyword>
<dbReference type="SUPFAM" id="SSF53613">
    <property type="entry name" value="Ribokinase-like"/>
    <property type="match status" value="1"/>
</dbReference>
<dbReference type="CDD" id="cd01168">
    <property type="entry name" value="adenosine_kinase"/>
    <property type="match status" value="1"/>
</dbReference>
<evidence type="ECO:0000256" key="1">
    <source>
        <dbReference type="ARBA" id="ARBA00001946"/>
    </source>
</evidence>
<feature type="domain" description="Carbohydrate kinase PfkB" evidence="11">
    <location>
        <begin position="35"/>
        <end position="295"/>
    </location>
</feature>
<dbReference type="GO" id="GO:0006166">
    <property type="term" value="P:purine ribonucleoside salvage"/>
    <property type="evidence" value="ECO:0007669"/>
    <property type="project" value="UniProtKB-KW"/>
</dbReference>
<dbReference type="EMBL" id="MCGO01000029">
    <property type="protein sequence ID" value="ORY42367.1"/>
    <property type="molecule type" value="Genomic_DNA"/>
</dbReference>
<dbReference type="Pfam" id="PF00294">
    <property type="entry name" value="PfkB"/>
    <property type="match status" value="1"/>
</dbReference>
<reference evidence="12 13" key="1">
    <citation type="submission" date="2016-07" db="EMBL/GenBank/DDBJ databases">
        <title>Pervasive Adenine N6-methylation of Active Genes in Fungi.</title>
        <authorList>
            <consortium name="DOE Joint Genome Institute"/>
            <person name="Mondo S.J."/>
            <person name="Dannebaum R.O."/>
            <person name="Kuo R.C."/>
            <person name="Labutti K."/>
            <person name="Haridas S."/>
            <person name="Kuo A."/>
            <person name="Salamov A."/>
            <person name="Ahrendt S.R."/>
            <person name="Lipzen A."/>
            <person name="Sullivan W."/>
            <person name="Andreopoulos W.B."/>
            <person name="Clum A."/>
            <person name="Lindquist E."/>
            <person name="Daum C."/>
            <person name="Ramamoorthy G.K."/>
            <person name="Gryganskyi A."/>
            <person name="Culley D."/>
            <person name="Magnuson J.K."/>
            <person name="James T.Y."/>
            <person name="O'Malley M.A."/>
            <person name="Stajich J.E."/>
            <person name="Spatafora J.W."/>
            <person name="Visel A."/>
            <person name="Grigoriev I.V."/>
        </authorList>
    </citation>
    <scope>NUCLEOTIDE SEQUENCE [LARGE SCALE GENOMIC DNA]</scope>
    <source>
        <strain evidence="12 13">JEL800</strain>
    </source>
</reference>
<keyword evidence="6 10" id="KW-0660">Purine salvage</keyword>
<dbReference type="UniPathway" id="UPA00588">
    <property type="reaction ID" value="UER00659"/>
</dbReference>
<accession>A0A1Y2C663</accession>
<evidence type="ECO:0000256" key="2">
    <source>
        <dbReference type="ARBA" id="ARBA00004801"/>
    </source>
</evidence>
<evidence type="ECO:0000256" key="3">
    <source>
        <dbReference type="ARBA" id="ARBA00010688"/>
    </source>
</evidence>
<proteinExistence type="inferred from homology"/>
<dbReference type="PRINTS" id="PR00989">
    <property type="entry name" value="ADENOKINASE"/>
</dbReference>
<evidence type="ECO:0000313" key="13">
    <source>
        <dbReference type="Proteomes" id="UP000193642"/>
    </source>
</evidence>
<keyword evidence="9 10" id="KW-0067">ATP-binding</keyword>
<dbReference type="PANTHER" id="PTHR45769:SF3">
    <property type="entry name" value="ADENOSINE KINASE"/>
    <property type="match status" value="1"/>
</dbReference>
<evidence type="ECO:0000256" key="9">
    <source>
        <dbReference type="ARBA" id="ARBA00022840"/>
    </source>
</evidence>
<dbReference type="OrthoDB" id="432447at2759"/>
<comment type="caution">
    <text evidence="12">The sequence shown here is derived from an EMBL/GenBank/DDBJ whole genome shotgun (WGS) entry which is preliminary data.</text>
</comment>
<gene>
    <name evidence="12" type="ORF">BCR33DRAFT_767217</name>
</gene>
<comment type="function">
    <text evidence="10">ATP dependent phosphorylation of adenosine and other related nucleoside analogs to monophosphate derivatives.</text>
</comment>
<dbReference type="PANTHER" id="PTHR45769">
    <property type="entry name" value="ADENOSINE KINASE"/>
    <property type="match status" value="1"/>
</dbReference>